<dbReference type="InterPro" id="IPR001509">
    <property type="entry name" value="Epimerase_deHydtase"/>
</dbReference>
<comment type="caution">
    <text evidence="2">The sequence shown here is derived from an EMBL/GenBank/DDBJ whole genome shotgun (WGS) entry which is preliminary data.</text>
</comment>
<accession>A0A1Y2K6L5</accession>
<dbReference type="AlphaFoldDB" id="A0A1Y2K6L5"/>
<dbReference type="InterPro" id="IPR050177">
    <property type="entry name" value="Lipid_A_modif_metabolic_enz"/>
</dbReference>
<name>A0A1Y2K6L5_9PROT</name>
<evidence type="ECO:0000313" key="3">
    <source>
        <dbReference type="Proteomes" id="UP000194003"/>
    </source>
</evidence>
<dbReference type="EMBL" id="LVJN01000019">
    <property type="protein sequence ID" value="OSM03992.1"/>
    <property type="molecule type" value="Genomic_DNA"/>
</dbReference>
<dbReference type="Proteomes" id="UP000194003">
    <property type="component" value="Unassembled WGS sequence"/>
</dbReference>
<dbReference type="PANTHER" id="PTHR43245:SF23">
    <property type="entry name" value="NAD(P)-BINDING DOMAIN-CONTAINING PROTEIN"/>
    <property type="match status" value="1"/>
</dbReference>
<organism evidence="2 3">
    <name type="scientific">Magnetofaba australis IT-1</name>
    <dbReference type="NCBI Taxonomy" id="1434232"/>
    <lineage>
        <taxon>Bacteria</taxon>
        <taxon>Pseudomonadati</taxon>
        <taxon>Pseudomonadota</taxon>
        <taxon>Magnetococcia</taxon>
        <taxon>Magnetococcales</taxon>
        <taxon>Magnetococcaceae</taxon>
        <taxon>Magnetofaba</taxon>
    </lineage>
</organism>
<reference evidence="2 3" key="1">
    <citation type="journal article" date="2016" name="BMC Genomics">
        <title>Combined genomic and structural analyses of a cultured magnetotactic bacterium reveals its niche adaptation to a dynamic environment.</title>
        <authorList>
            <person name="Araujo A.C."/>
            <person name="Morillo V."/>
            <person name="Cypriano J."/>
            <person name="Teixeira L.C."/>
            <person name="Leao P."/>
            <person name="Lyra S."/>
            <person name="Almeida L.G."/>
            <person name="Bazylinski D.A."/>
            <person name="Vasconcellos A.T."/>
            <person name="Abreu F."/>
            <person name="Lins U."/>
        </authorList>
    </citation>
    <scope>NUCLEOTIDE SEQUENCE [LARGE SCALE GENOMIC DNA]</scope>
    <source>
        <strain evidence="2 3">IT-1</strain>
    </source>
</reference>
<protein>
    <submittedName>
        <fullName evidence="2">Putative NAD-dependent epimerase/dehydratase</fullName>
    </submittedName>
</protein>
<dbReference type="SUPFAM" id="SSF51735">
    <property type="entry name" value="NAD(P)-binding Rossmann-fold domains"/>
    <property type="match status" value="1"/>
</dbReference>
<evidence type="ECO:0000259" key="1">
    <source>
        <dbReference type="Pfam" id="PF01370"/>
    </source>
</evidence>
<dbReference type="Gene3D" id="3.40.50.720">
    <property type="entry name" value="NAD(P)-binding Rossmann-like Domain"/>
    <property type="match status" value="1"/>
</dbReference>
<dbReference type="PANTHER" id="PTHR43245">
    <property type="entry name" value="BIFUNCTIONAL POLYMYXIN RESISTANCE PROTEIN ARNA"/>
    <property type="match status" value="1"/>
</dbReference>
<keyword evidence="3" id="KW-1185">Reference proteome</keyword>
<feature type="domain" description="NAD-dependent epimerase/dehydratase" evidence="1">
    <location>
        <begin position="5"/>
        <end position="246"/>
    </location>
</feature>
<evidence type="ECO:0000313" key="2">
    <source>
        <dbReference type="EMBL" id="OSM03992.1"/>
    </source>
</evidence>
<sequence length="332" mass="37703">MSETILVTGGAGYVGSILVRRLLERDIRVVCIDNLMFGGEALLDVWGHPNLRFVRGDIRDEQLMQSIFNEESFHAVIHLAAIVGDPACAREPEVTRSINWDASVNLLNLTRAHKVRRFIFASTCSNYGKMADPDGYVVEDSTLAPVSLYAELKVAFEKLLLHEIEKSPEFVPTSLRFATVYGLSHRMRFDLTVNEFTKELALGKELVVFGEQFWRPYCHVADFSNAMLAVLDAPEEKVAYDVFNVGDTSENYTKGMLITELLKVYPDANIKRVEKKEDPRDYRVRFEKIENTLGFKISRTVPEGIREIHDVVTLGIIPEPENQKYYNIPHSA</sequence>
<gene>
    <name evidence="2" type="ORF">MAIT1_03760</name>
</gene>
<proteinExistence type="predicted"/>
<dbReference type="Pfam" id="PF01370">
    <property type="entry name" value="Epimerase"/>
    <property type="match status" value="1"/>
</dbReference>
<dbReference type="RefSeq" id="WP_085442110.1">
    <property type="nucleotide sequence ID" value="NZ_LVJN01000019.1"/>
</dbReference>
<dbReference type="STRING" id="1434232.MAIT1_03760"/>
<dbReference type="InterPro" id="IPR036291">
    <property type="entry name" value="NAD(P)-bd_dom_sf"/>
</dbReference>
<dbReference type="OrthoDB" id="9795501at2"/>